<feature type="compositionally biased region" description="Basic and acidic residues" evidence="2">
    <location>
        <begin position="15"/>
        <end position="25"/>
    </location>
</feature>
<gene>
    <name evidence="3" type="ORF">RRG08_017856</name>
</gene>
<sequence>MPLVITPRCRMNKETNSRKRLHEQIAQDQQAQPSGKTMKERGCTKDDKYVDAKLSKKILAQARRQGDDLQREAESSSYRFKTQAKLSPTKQIKVGGATANDSDSEDDEISKHLFDNFSALEKTVLEINQEDEDDLKRFMNPNPKQRRTLADIISEKLEEKKTAMTEIMSDAPLSEEIDETVRNHFLKIGEVLAHYRSGKLPKGFKASPSFPNWMQLLELTKPEKWTAASVYAATRIFVSNLPKYHFKDFCSFLLVPRIRDDIAEYKRLNFHLFQALHKAIYKPGDFYEGIVLPLCEAGDCTLREATIVAGVVSQTSIPVGYSAAALILISRMEYNGANSIFMRTILNKKYSLPLSAIDATVEHFMGFMNVEDQLPVLWHQCLLTLVQRYKHDLTKEQKSRILKLVNYHDHHEITPEIRREISQSKRSRGDPEIMDEEDMIMF</sequence>
<dbReference type="GO" id="GO:0030688">
    <property type="term" value="C:preribosome, small subunit precursor"/>
    <property type="evidence" value="ECO:0007669"/>
    <property type="project" value="TreeGrafter"/>
</dbReference>
<evidence type="ECO:0000256" key="2">
    <source>
        <dbReference type="SAM" id="MobiDB-lite"/>
    </source>
</evidence>
<dbReference type="EMBL" id="JAWDGP010007871">
    <property type="protein sequence ID" value="KAK3701966.1"/>
    <property type="molecule type" value="Genomic_DNA"/>
</dbReference>
<dbReference type="Proteomes" id="UP001283361">
    <property type="component" value="Unassembled WGS sequence"/>
</dbReference>
<evidence type="ECO:0000256" key="1">
    <source>
        <dbReference type="ARBA" id="ARBA00007114"/>
    </source>
</evidence>
<feature type="region of interest" description="Disordered" evidence="2">
    <location>
        <begin position="63"/>
        <end position="107"/>
    </location>
</feature>
<dbReference type="GO" id="GO:0030515">
    <property type="term" value="F:snoRNA binding"/>
    <property type="evidence" value="ECO:0007669"/>
    <property type="project" value="TreeGrafter"/>
</dbReference>
<comment type="caution">
    <text evidence="3">The sequence shown here is derived from an EMBL/GenBank/DDBJ whole genome shotgun (WGS) entry which is preliminary data.</text>
</comment>
<feature type="region of interest" description="Disordered" evidence="2">
    <location>
        <begin position="15"/>
        <end position="46"/>
    </location>
</feature>
<dbReference type="AlphaFoldDB" id="A0AAE0XPP8"/>
<proteinExistence type="inferred from homology"/>
<dbReference type="GO" id="GO:0005730">
    <property type="term" value="C:nucleolus"/>
    <property type="evidence" value="ECO:0007669"/>
    <property type="project" value="TreeGrafter"/>
</dbReference>
<dbReference type="InterPro" id="IPR007955">
    <property type="entry name" value="Bystin"/>
</dbReference>
<accession>A0AAE0XPP8</accession>
<dbReference type="PANTHER" id="PTHR12821">
    <property type="entry name" value="BYSTIN"/>
    <property type="match status" value="1"/>
</dbReference>
<dbReference type="Pfam" id="PF05291">
    <property type="entry name" value="Bystin"/>
    <property type="match status" value="1"/>
</dbReference>
<name>A0AAE0XPP8_9GAST</name>
<evidence type="ECO:0000313" key="3">
    <source>
        <dbReference type="EMBL" id="KAK3701966.1"/>
    </source>
</evidence>
<feature type="compositionally biased region" description="Basic and acidic residues" evidence="2">
    <location>
        <begin position="64"/>
        <end position="74"/>
    </location>
</feature>
<dbReference type="GO" id="GO:0006364">
    <property type="term" value="P:rRNA processing"/>
    <property type="evidence" value="ECO:0007669"/>
    <property type="project" value="TreeGrafter"/>
</dbReference>
<evidence type="ECO:0008006" key="5">
    <source>
        <dbReference type="Google" id="ProtNLM"/>
    </source>
</evidence>
<feature type="compositionally biased region" description="Polar residues" evidence="2">
    <location>
        <begin position="75"/>
        <end position="90"/>
    </location>
</feature>
<organism evidence="3 4">
    <name type="scientific">Elysia crispata</name>
    <name type="common">lettuce slug</name>
    <dbReference type="NCBI Taxonomy" id="231223"/>
    <lineage>
        <taxon>Eukaryota</taxon>
        <taxon>Metazoa</taxon>
        <taxon>Spiralia</taxon>
        <taxon>Lophotrochozoa</taxon>
        <taxon>Mollusca</taxon>
        <taxon>Gastropoda</taxon>
        <taxon>Heterobranchia</taxon>
        <taxon>Euthyneura</taxon>
        <taxon>Panpulmonata</taxon>
        <taxon>Sacoglossa</taxon>
        <taxon>Placobranchoidea</taxon>
        <taxon>Plakobranchidae</taxon>
        <taxon>Elysia</taxon>
    </lineage>
</organism>
<keyword evidence="4" id="KW-1185">Reference proteome</keyword>
<feature type="compositionally biased region" description="Basic and acidic residues" evidence="2">
    <location>
        <begin position="37"/>
        <end position="46"/>
    </location>
</feature>
<evidence type="ECO:0000313" key="4">
    <source>
        <dbReference type="Proteomes" id="UP001283361"/>
    </source>
</evidence>
<feature type="compositionally biased region" description="Polar residues" evidence="2">
    <location>
        <begin position="26"/>
        <end position="35"/>
    </location>
</feature>
<reference evidence="3" key="1">
    <citation type="journal article" date="2023" name="G3 (Bethesda)">
        <title>A reference genome for the long-term kleptoplast-retaining sea slug Elysia crispata morphotype clarki.</title>
        <authorList>
            <person name="Eastman K.E."/>
            <person name="Pendleton A.L."/>
            <person name="Shaikh M.A."/>
            <person name="Suttiyut T."/>
            <person name="Ogas R."/>
            <person name="Tomko P."/>
            <person name="Gavelis G."/>
            <person name="Widhalm J.R."/>
            <person name="Wisecaver J.H."/>
        </authorList>
    </citation>
    <scope>NUCLEOTIDE SEQUENCE</scope>
    <source>
        <strain evidence="3">ECLA1</strain>
    </source>
</reference>
<protein>
    <recommendedName>
        <fullName evidence="5">Bystin</fullName>
    </recommendedName>
</protein>
<comment type="similarity">
    <text evidence="1">Belongs to the bystin family.</text>
</comment>
<dbReference type="GO" id="GO:0005737">
    <property type="term" value="C:cytoplasm"/>
    <property type="evidence" value="ECO:0007669"/>
    <property type="project" value="TreeGrafter"/>
</dbReference>
<dbReference type="PANTHER" id="PTHR12821:SF0">
    <property type="entry name" value="BYSTIN"/>
    <property type="match status" value="1"/>
</dbReference>